<evidence type="ECO:0000256" key="7">
    <source>
        <dbReference type="SAM" id="MobiDB-lite"/>
    </source>
</evidence>
<dbReference type="CDD" id="cd11386">
    <property type="entry name" value="MCP_signal"/>
    <property type="match status" value="1"/>
</dbReference>
<evidence type="ECO:0000256" key="2">
    <source>
        <dbReference type="ARBA" id="ARBA00022475"/>
    </source>
</evidence>
<evidence type="ECO:0000256" key="4">
    <source>
        <dbReference type="ARBA" id="ARBA00023224"/>
    </source>
</evidence>
<dbReference type="PROSITE" id="PS50885">
    <property type="entry name" value="HAMP"/>
    <property type="match status" value="1"/>
</dbReference>
<dbReference type="AlphaFoldDB" id="A0A917MAU6"/>
<accession>A0A917MAU6</accession>
<dbReference type="SUPFAM" id="SSF58104">
    <property type="entry name" value="Methyl-accepting chemotaxis protein (MCP) signaling domain"/>
    <property type="match status" value="1"/>
</dbReference>
<dbReference type="Gene3D" id="1.10.287.950">
    <property type="entry name" value="Methyl-accepting chemotaxis protein"/>
    <property type="match status" value="1"/>
</dbReference>
<dbReference type="GO" id="GO:0007165">
    <property type="term" value="P:signal transduction"/>
    <property type="evidence" value="ECO:0007669"/>
    <property type="project" value="UniProtKB-KW"/>
</dbReference>
<evidence type="ECO:0000259" key="9">
    <source>
        <dbReference type="PROSITE" id="PS50111"/>
    </source>
</evidence>
<comment type="subcellular location">
    <subcellularLocation>
        <location evidence="1">Cell membrane</location>
    </subcellularLocation>
</comment>
<evidence type="ECO:0008006" key="13">
    <source>
        <dbReference type="Google" id="ProtNLM"/>
    </source>
</evidence>
<gene>
    <name evidence="11" type="ORF">GCM10010918_56120</name>
</gene>
<feature type="transmembrane region" description="Helical" evidence="8">
    <location>
        <begin position="194"/>
        <end position="215"/>
    </location>
</feature>
<feature type="domain" description="HAMP" evidence="10">
    <location>
        <begin position="216"/>
        <end position="269"/>
    </location>
</feature>
<comment type="similarity">
    <text evidence="5">Belongs to the methyl-accepting chemotaxis (MCP) protein family.</text>
</comment>
<keyword evidence="8" id="KW-0812">Transmembrane</keyword>
<evidence type="ECO:0000256" key="1">
    <source>
        <dbReference type="ARBA" id="ARBA00004236"/>
    </source>
</evidence>
<organism evidence="11 12">
    <name type="scientific">Paenibacillus radicis</name>
    <name type="common">ex Gao et al. 2016</name>
    <dbReference type="NCBI Taxonomy" id="1737354"/>
    <lineage>
        <taxon>Bacteria</taxon>
        <taxon>Bacillati</taxon>
        <taxon>Bacillota</taxon>
        <taxon>Bacilli</taxon>
        <taxon>Bacillales</taxon>
        <taxon>Paenibacillaceae</taxon>
        <taxon>Paenibacillus</taxon>
    </lineage>
</organism>
<sequence>MRFNLRWRLALIGVLPLFFYVFSGLYLLGELEKTNNRMSHDVYGVSNRTTTLVLNADRDLYQALSAYQYLTEDETSSADKEKWKKDLELNMKEASDRLTEAGEIMKSNGLMELKDEESGISIAQLSEKFITDFMAWSESITKAAASDYDGAVDLKIREQFEATRSGLDSIGNVLNQYAEDQINSSEKQFKGTQIGNLAGMVFVSIVLVLLIFFSIRTVMRTVNTVMRKTQMVTDGDLTAETSLKYNKDELGDISRSVDRMIEVMKQLITGIASNAQDVGASSRQLNEVSKESAAASHHVATNIQEVANGTEVQARSAEETAKAIEEMTIGIQRIAENTTTAAEQSMSTSAEAGQGQEALERLVEQMGMVKKVIGQLSDVIGHLQVRSQQIGSIADNITVFANQTNILSLNASIEAARAGEQGRGFAVVAGEIRKLAANSLESADGIHQLVAETRSDISGASDYMSQTLTEVDRGNERVAELQQSLTVIVEAIDSMTEQLQENSAITQQMSASSEEVNASMEQSASSAVSNLERTESVAAATEEQLALMDSIASAAVHLDDIVGELNRAIHHFKVK</sequence>
<dbReference type="PROSITE" id="PS50111">
    <property type="entry name" value="CHEMOTAXIS_TRANSDUC_2"/>
    <property type="match status" value="1"/>
</dbReference>
<dbReference type="SMART" id="SM00283">
    <property type="entry name" value="MA"/>
    <property type="match status" value="1"/>
</dbReference>
<dbReference type="PANTHER" id="PTHR32089">
    <property type="entry name" value="METHYL-ACCEPTING CHEMOTAXIS PROTEIN MCPB"/>
    <property type="match status" value="1"/>
</dbReference>
<evidence type="ECO:0000259" key="10">
    <source>
        <dbReference type="PROSITE" id="PS50885"/>
    </source>
</evidence>
<dbReference type="SMART" id="SM00304">
    <property type="entry name" value="HAMP"/>
    <property type="match status" value="1"/>
</dbReference>
<dbReference type="Proteomes" id="UP000600247">
    <property type="component" value="Unassembled WGS sequence"/>
</dbReference>
<keyword evidence="2" id="KW-1003">Cell membrane</keyword>
<dbReference type="InterPro" id="IPR003660">
    <property type="entry name" value="HAMP_dom"/>
</dbReference>
<evidence type="ECO:0000256" key="5">
    <source>
        <dbReference type="ARBA" id="ARBA00029447"/>
    </source>
</evidence>
<keyword evidence="4 6" id="KW-0807">Transducer</keyword>
<evidence type="ECO:0000313" key="12">
    <source>
        <dbReference type="Proteomes" id="UP000600247"/>
    </source>
</evidence>
<name>A0A917MAU6_9BACL</name>
<dbReference type="Pfam" id="PF00672">
    <property type="entry name" value="HAMP"/>
    <property type="match status" value="1"/>
</dbReference>
<dbReference type="RefSeq" id="WP_188892993.1">
    <property type="nucleotide sequence ID" value="NZ_BMHY01000023.1"/>
</dbReference>
<dbReference type="GO" id="GO:0005886">
    <property type="term" value="C:plasma membrane"/>
    <property type="evidence" value="ECO:0007669"/>
    <property type="project" value="UniProtKB-SubCell"/>
</dbReference>
<dbReference type="Pfam" id="PF00015">
    <property type="entry name" value="MCPsignal"/>
    <property type="match status" value="1"/>
</dbReference>
<reference evidence="11 12" key="1">
    <citation type="journal article" date="2014" name="Int. J. Syst. Evol. Microbiol.">
        <title>Complete genome sequence of Corynebacterium casei LMG S-19264T (=DSM 44701T), isolated from a smear-ripened cheese.</title>
        <authorList>
            <consortium name="US DOE Joint Genome Institute (JGI-PGF)"/>
            <person name="Walter F."/>
            <person name="Albersmeier A."/>
            <person name="Kalinowski J."/>
            <person name="Ruckert C."/>
        </authorList>
    </citation>
    <scope>NUCLEOTIDE SEQUENCE [LARGE SCALE GENOMIC DNA]</scope>
    <source>
        <strain evidence="11 12">CGMCC 1.15286</strain>
    </source>
</reference>
<feature type="domain" description="Methyl-accepting transducer" evidence="9">
    <location>
        <begin position="288"/>
        <end position="524"/>
    </location>
</feature>
<dbReference type="EMBL" id="BMHY01000023">
    <property type="protein sequence ID" value="GGG90022.1"/>
    <property type="molecule type" value="Genomic_DNA"/>
</dbReference>
<evidence type="ECO:0000256" key="3">
    <source>
        <dbReference type="ARBA" id="ARBA00023136"/>
    </source>
</evidence>
<dbReference type="InterPro" id="IPR004089">
    <property type="entry name" value="MCPsignal_dom"/>
</dbReference>
<keyword evidence="8" id="KW-1133">Transmembrane helix</keyword>
<comment type="caution">
    <text evidence="11">The sequence shown here is derived from an EMBL/GenBank/DDBJ whole genome shotgun (WGS) entry which is preliminary data.</text>
</comment>
<keyword evidence="12" id="KW-1185">Reference proteome</keyword>
<evidence type="ECO:0000256" key="6">
    <source>
        <dbReference type="PROSITE-ProRule" id="PRU00284"/>
    </source>
</evidence>
<feature type="transmembrane region" description="Helical" evidence="8">
    <location>
        <begin position="6"/>
        <end position="28"/>
    </location>
</feature>
<proteinExistence type="inferred from homology"/>
<protein>
    <recommendedName>
        <fullName evidence="13">Methyl-accepting chemotaxis protein</fullName>
    </recommendedName>
</protein>
<evidence type="ECO:0000313" key="11">
    <source>
        <dbReference type="EMBL" id="GGG90022.1"/>
    </source>
</evidence>
<keyword evidence="3 8" id="KW-0472">Membrane</keyword>
<evidence type="ECO:0000256" key="8">
    <source>
        <dbReference type="SAM" id="Phobius"/>
    </source>
</evidence>
<dbReference type="Gene3D" id="6.10.340.10">
    <property type="match status" value="1"/>
</dbReference>
<feature type="region of interest" description="Disordered" evidence="7">
    <location>
        <begin position="509"/>
        <end position="529"/>
    </location>
</feature>
<dbReference type="PANTHER" id="PTHR32089:SF112">
    <property type="entry name" value="LYSOZYME-LIKE PROTEIN-RELATED"/>
    <property type="match status" value="1"/>
</dbReference>